<feature type="modified residue" description="4-aspartylphosphate" evidence="5">
    <location>
        <position position="65"/>
    </location>
</feature>
<evidence type="ECO:0000259" key="6">
    <source>
        <dbReference type="PROSITE" id="PS50043"/>
    </source>
</evidence>
<evidence type="ECO:0000256" key="2">
    <source>
        <dbReference type="ARBA" id="ARBA00023015"/>
    </source>
</evidence>
<evidence type="ECO:0000313" key="8">
    <source>
        <dbReference type="EMBL" id="MDW5593366.1"/>
    </source>
</evidence>
<dbReference type="SUPFAM" id="SSF46894">
    <property type="entry name" value="C-terminal effector domain of the bipartite response regulators"/>
    <property type="match status" value="1"/>
</dbReference>
<dbReference type="SMART" id="SM00421">
    <property type="entry name" value="HTH_LUXR"/>
    <property type="match status" value="1"/>
</dbReference>
<dbReference type="SMART" id="SM00448">
    <property type="entry name" value="REC"/>
    <property type="match status" value="1"/>
</dbReference>
<evidence type="ECO:0000256" key="3">
    <source>
        <dbReference type="ARBA" id="ARBA00023125"/>
    </source>
</evidence>
<dbReference type="CDD" id="cd06170">
    <property type="entry name" value="LuxR_C_like"/>
    <property type="match status" value="1"/>
</dbReference>
<evidence type="ECO:0000259" key="7">
    <source>
        <dbReference type="PROSITE" id="PS50110"/>
    </source>
</evidence>
<dbReference type="InterPro" id="IPR000792">
    <property type="entry name" value="Tscrpt_reg_LuxR_C"/>
</dbReference>
<dbReference type="InterPro" id="IPR001789">
    <property type="entry name" value="Sig_transdc_resp-reg_receiver"/>
</dbReference>
<keyword evidence="2" id="KW-0805">Transcription regulation</keyword>
<dbReference type="SUPFAM" id="SSF52172">
    <property type="entry name" value="CheY-like"/>
    <property type="match status" value="1"/>
</dbReference>
<dbReference type="Gene3D" id="3.40.50.2300">
    <property type="match status" value="1"/>
</dbReference>
<dbReference type="PANTHER" id="PTHR43214:SF24">
    <property type="entry name" value="TRANSCRIPTIONAL REGULATORY PROTEIN NARL-RELATED"/>
    <property type="match status" value="1"/>
</dbReference>
<dbReference type="InterPro" id="IPR039420">
    <property type="entry name" value="WalR-like"/>
</dbReference>
<dbReference type="Proteomes" id="UP001284601">
    <property type="component" value="Unassembled WGS sequence"/>
</dbReference>
<keyword evidence="3" id="KW-0238">DNA-binding</keyword>
<evidence type="ECO:0000256" key="1">
    <source>
        <dbReference type="ARBA" id="ARBA00022553"/>
    </source>
</evidence>
<comment type="caution">
    <text evidence="8">The sequence shown here is derived from an EMBL/GenBank/DDBJ whole genome shotgun (WGS) entry which is preliminary data.</text>
</comment>
<dbReference type="PRINTS" id="PR00038">
    <property type="entry name" value="HTHLUXR"/>
</dbReference>
<reference evidence="8 9" key="2">
    <citation type="submission" date="2023-10" db="EMBL/GenBank/DDBJ databases">
        <authorList>
            <person name="Han X.F."/>
        </authorList>
    </citation>
    <scope>NUCLEOTIDE SEQUENCE [LARGE SCALE GENOMIC DNA]</scope>
    <source>
        <strain evidence="8 9">KCTC 39840</strain>
    </source>
</reference>
<dbReference type="PROSITE" id="PS50043">
    <property type="entry name" value="HTH_LUXR_2"/>
    <property type="match status" value="1"/>
</dbReference>
<protein>
    <submittedName>
        <fullName evidence="8">Response regulator transcription factor</fullName>
    </submittedName>
</protein>
<proteinExistence type="predicted"/>
<reference evidence="9" key="1">
    <citation type="submission" date="2023-07" db="EMBL/GenBank/DDBJ databases">
        <title>Conexibacter stalactiti sp. nov., isolated from stalactites in a lava cave and emended description of the genus Conexibacter.</title>
        <authorList>
            <person name="Lee S.D."/>
        </authorList>
    </citation>
    <scope>NUCLEOTIDE SEQUENCE [LARGE SCALE GENOMIC DNA]</scope>
    <source>
        <strain evidence="9">KCTC 39840</strain>
    </source>
</reference>
<dbReference type="PANTHER" id="PTHR43214">
    <property type="entry name" value="TWO-COMPONENT RESPONSE REGULATOR"/>
    <property type="match status" value="1"/>
</dbReference>
<dbReference type="RefSeq" id="WP_318595625.1">
    <property type="nucleotide sequence ID" value="NZ_JAWSTH010000004.1"/>
</dbReference>
<keyword evidence="1 5" id="KW-0597">Phosphoprotein</keyword>
<dbReference type="PROSITE" id="PS50110">
    <property type="entry name" value="RESPONSE_REGULATORY"/>
    <property type="match status" value="1"/>
</dbReference>
<feature type="domain" description="Response regulatory" evidence="7">
    <location>
        <begin position="14"/>
        <end position="130"/>
    </location>
</feature>
<feature type="domain" description="HTH luxR-type" evidence="6">
    <location>
        <begin position="153"/>
        <end position="218"/>
    </location>
</feature>
<keyword evidence="9" id="KW-1185">Reference proteome</keyword>
<keyword evidence="4" id="KW-0804">Transcription</keyword>
<dbReference type="InterPro" id="IPR058245">
    <property type="entry name" value="NreC/VraR/RcsB-like_REC"/>
</dbReference>
<evidence type="ECO:0000256" key="4">
    <source>
        <dbReference type="ARBA" id="ARBA00023163"/>
    </source>
</evidence>
<dbReference type="Pfam" id="PF00196">
    <property type="entry name" value="GerE"/>
    <property type="match status" value="1"/>
</dbReference>
<dbReference type="InterPro" id="IPR016032">
    <property type="entry name" value="Sig_transdc_resp-reg_C-effctor"/>
</dbReference>
<sequence>MSLPSTINGAPPVRVLVADRQPLFREAAARAVRQCAQFRLVGEAGDGRSALRLLRVEHPDVAIVDVRLPGIDGRRVLNAAVRDGLASRILLISAADDAASSYAAIEAGAGGWLSRTVDAGELCTAIAAAARGEVALGRDAHTLIAGEIRRRAASERDAILTERERQVLIFVADGLGAREIGERLHLSTGTVKSCLLQIYRRFEVSERAAAVAVALRRGLIE</sequence>
<name>A0ABU4HJ78_9ACTN</name>
<dbReference type="EMBL" id="JAWSTH010000004">
    <property type="protein sequence ID" value="MDW5593366.1"/>
    <property type="molecule type" value="Genomic_DNA"/>
</dbReference>
<evidence type="ECO:0000256" key="5">
    <source>
        <dbReference type="PROSITE-ProRule" id="PRU00169"/>
    </source>
</evidence>
<dbReference type="Pfam" id="PF00072">
    <property type="entry name" value="Response_reg"/>
    <property type="match status" value="1"/>
</dbReference>
<accession>A0ABU4HJ78</accession>
<gene>
    <name evidence="8" type="ORF">R7226_03395</name>
</gene>
<dbReference type="CDD" id="cd17535">
    <property type="entry name" value="REC_NarL-like"/>
    <property type="match status" value="1"/>
</dbReference>
<dbReference type="InterPro" id="IPR011006">
    <property type="entry name" value="CheY-like_superfamily"/>
</dbReference>
<evidence type="ECO:0000313" key="9">
    <source>
        <dbReference type="Proteomes" id="UP001284601"/>
    </source>
</evidence>
<organism evidence="8 9">
    <name type="scientific">Conexibacter stalactiti</name>
    <dbReference type="NCBI Taxonomy" id="1940611"/>
    <lineage>
        <taxon>Bacteria</taxon>
        <taxon>Bacillati</taxon>
        <taxon>Actinomycetota</taxon>
        <taxon>Thermoleophilia</taxon>
        <taxon>Solirubrobacterales</taxon>
        <taxon>Conexibacteraceae</taxon>
        <taxon>Conexibacter</taxon>
    </lineage>
</organism>